<feature type="transmembrane region" description="Helical" evidence="7">
    <location>
        <begin position="29"/>
        <end position="51"/>
    </location>
</feature>
<comment type="subcellular location">
    <subcellularLocation>
        <location evidence="1">Cell membrane</location>
        <topology evidence="1">Multi-pass membrane protein</topology>
    </subcellularLocation>
</comment>
<evidence type="ECO:0000259" key="8">
    <source>
        <dbReference type="Pfam" id="PF04239"/>
    </source>
</evidence>
<evidence type="ECO:0000256" key="1">
    <source>
        <dbReference type="ARBA" id="ARBA00004651"/>
    </source>
</evidence>
<keyword evidence="6 7" id="KW-0472">Membrane</keyword>
<accession>A0ABW9J802</accession>
<dbReference type="InterPro" id="IPR023090">
    <property type="entry name" value="UPF0702_alpha/beta_dom_sf"/>
</dbReference>
<comment type="similarity">
    <text evidence="2">Belongs to the UPF0702 family.</text>
</comment>
<evidence type="ECO:0000256" key="3">
    <source>
        <dbReference type="ARBA" id="ARBA00022475"/>
    </source>
</evidence>
<dbReference type="InterPro" id="IPR007353">
    <property type="entry name" value="DUF421"/>
</dbReference>
<dbReference type="RefSeq" id="WP_138723757.1">
    <property type="nucleotide sequence ID" value="NZ_SSHJ02000007.1"/>
</dbReference>
<keyword evidence="3" id="KW-1003">Cell membrane</keyword>
<organism evidence="9 10">
    <name type="scientific">Pedobacter ureilyticus</name>
    <dbReference type="NCBI Taxonomy" id="1393051"/>
    <lineage>
        <taxon>Bacteria</taxon>
        <taxon>Pseudomonadati</taxon>
        <taxon>Bacteroidota</taxon>
        <taxon>Sphingobacteriia</taxon>
        <taxon>Sphingobacteriales</taxon>
        <taxon>Sphingobacteriaceae</taxon>
        <taxon>Pedobacter</taxon>
    </lineage>
</organism>
<evidence type="ECO:0000256" key="2">
    <source>
        <dbReference type="ARBA" id="ARBA00006448"/>
    </source>
</evidence>
<dbReference type="Proteomes" id="UP001517247">
    <property type="component" value="Unassembled WGS sequence"/>
</dbReference>
<keyword evidence="10" id="KW-1185">Reference proteome</keyword>
<dbReference type="PANTHER" id="PTHR34582:SF6">
    <property type="entry name" value="UPF0702 TRANSMEMBRANE PROTEIN YCAP"/>
    <property type="match status" value="1"/>
</dbReference>
<evidence type="ECO:0000313" key="10">
    <source>
        <dbReference type="Proteomes" id="UP001517247"/>
    </source>
</evidence>
<evidence type="ECO:0000256" key="4">
    <source>
        <dbReference type="ARBA" id="ARBA00022692"/>
    </source>
</evidence>
<protein>
    <submittedName>
        <fullName evidence="9">DUF421 domain-containing protein</fullName>
    </submittedName>
</protein>
<gene>
    <name evidence="9" type="ORF">E6A44_013855</name>
</gene>
<dbReference type="Pfam" id="PF04239">
    <property type="entry name" value="DUF421"/>
    <property type="match status" value="1"/>
</dbReference>
<feature type="transmembrane region" description="Helical" evidence="7">
    <location>
        <begin position="63"/>
        <end position="80"/>
    </location>
</feature>
<dbReference type="EMBL" id="SSHJ02000007">
    <property type="protein sequence ID" value="MFN0256668.1"/>
    <property type="molecule type" value="Genomic_DNA"/>
</dbReference>
<proteinExistence type="inferred from homology"/>
<name>A0ABW9J802_9SPHI</name>
<feature type="domain" description="YetF C-terminal" evidence="8">
    <location>
        <begin position="109"/>
        <end position="186"/>
    </location>
</feature>
<sequence>MDKSNDQMKPEDIKLIDLSRIFIGDLPPLFYLELVFRALFIYTLLIVSMRLMGKRMASQIGRTEMAAVASLAAAVGIPLMNPDRGLFTGLVMAMTIVLLQIWVARKSARNETFEKISQDRIEPLVIDGVMDLKKMKQNRITQERLFAQLRTAKQHHLGNVRALYLEANGLFSLLLHEQSKPGLPVIPANDVTFLLRHTRPTTLYACKSCGYIKQETTYQDNCPCCEANEWMVAVTDVNNNDNH</sequence>
<evidence type="ECO:0000256" key="5">
    <source>
        <dbReference type="ARBA" id="ARBA00022989"/>
    </source>
</evidence>
<reference evidence="9 10" key="1">
    <citation type="submission" date="2024-12" db="EMBL/GenBank/DDBJ databases">
        <authorList>
            <person name="Hu S."/>
        </authorList>
    </citation>
    <scope>NUCLEOTIDE SEQUENCE [LARGE SCALE GENOMIC DNA]</scope>
    <source>
        <strain evidence="9 10">THG-T11</strain>
    </source>
</reference>
<keyword evidence="4 7" id="KW-0812">Transmembrane</keyword>
<evidence type="ECO:0000313" key="9">
    <source>
        <dbReference type="EMBL" id="MFN0256668.1"/>
    </source>
</evidence>
<keyword evidence="5 7" id="KW-1133">Transmembrane helix</keyword>
<evidence type="ECO:0000256" key="6">
    <source>
        <dbReference type="ARBA" id="ARBA00023136"/>
    </source>
</evidence>
<evidence type="ECO:0000256" key="7">
    <source>
        <dbReference type="SAM" id="Phobius"/>
    </source>
</evidence>
<feature type="transmembrane region" description="Helical" evidence="7">
    <location>
        <begin position="86"/>
        <end position="104"/>
    </location>
</feature>
<comment type="caution">
    <text evidence="9">The sequence shown here is derived from an EMBL/GenBank/DDBJ whole genome shotgun (WGS) entry which is preliminary data.</text>
</comment>
<dbReference type="Gene3D" id="3.30.240.20">
    <property type="entry name" value="bsu07140 like domains"/>
    <property type="match status" value="1"/>
</dbReference>
<dbReference type="PANTHER" id="PTHR34582">
    <property type="entry name" value="UPF0702 TRANSMEMBRANE PROTEIN YCAP"/>
    <property type="match status" value="1"/>
</dbReference>